<feature type="transmembrane region" description="Helical" evidence="1">
    <location>
        <begin position="34"/>
        <end position="54"/>
    </location>
</feature>
<keyword evidence="1" id="KW-0812">Transmembrane</keyword>
<gene>
    <name evidence="2" type="ORF">SAMN05216259_111255</name>
</gene>
<feature type="transmembrane region" description="Helical" evidence="1">
    <location>
        <begin position="60"/>
        <end position="82"/>
    </location>
</feature>
<dbReference type="RefSeq" id="WP_093786750.1">
    <property type="nucleotide sequence ID" value="NZ_FNIE01000011.1"/>
</dbReference>
<evidence type="ECO:0000313" key="3">
    <source>
        <dbReference type="Proteomes" id="UP000199341"/>
    </source>
</evidence>
<keyword evidence="3" id="KW-1185">Reference proteome</keyword>
<proteinExistence type="predicted"/>
<feature type="transmembrane region" description="Helical" evidence="1">
    <location>
        <begin position="6"/>
        <end position="22"/>
    </location>
</feature>
<evidence type="ECO:0000256" key="1">
    <source>
        <dbReference type="SAM" id="Phobius"/>
    </source>
</evidence>
<dbReference type="AlphaFoldDB" id="A0A1H0LLZ9"/>
<keyword evidence="1" id="KW-0472">Membrane</keyword>
<keyword evidence="1" id="KW-1133">Transmembrane helix</keyword>
<dbReference type="EMBL" id="FNIE01000011">
    <property type="protein sequence ID" value="SDO69056.1"/>
    <property type="molecule type" value="Genomic_DNA"/>
</dbReference>
<reference evidence="2 3" key="1">
    <citation type="submission" date="2016-10" db="EMBL/GenBank/DDBJ databases">
        <authorList>
            <person name="de Groot N.N."/>
        </authorList>
    </citation>
    <scope>NUCLEOTIDE SEQUENCE [LARGE SCALE GENOMIC DNA]</scope>
    <source>
        <strain evidence="2 3">CGMCC 4.2022</strain>
    </source>
</reference>
<sequence>MVGTLFLVASGLVFVVLGGMFIQRRRRRHASARAGWAACSVGVGQLLHAIGSQAGHQQPLALILAISSAAFSIGGLIVVATLRRRRPRQALPTLDS</sequence>
<evidence type="ECO:0000313" key="2">
    <source>
        <dbReference type="EMBL" id="SDO69056.1"/>
    </source>
</evidence>
<protein>
    <submittedName>
        <fullName evidence="2">Uncharacterized protein</fullName>
    </submittedName>
</protein>
<name>A0A1H0LLZ9_9ACTN</name>
<accession>A0A1H0LLZ9</accession>
<organism evidence="2 3">
    <name type="scientific">Actinacidiphila guanduensis</name>
    <dbReference type="NCBI Taxonomy" id="310781"/>
    <lineage>
        <taxon>Bacteria</taxon>
        <taxon>Bacillati</taxon>
        <taxon>Actinomycetota</taxon>
        <taxon>Actinomycetes</taxon>
        <taxon>Kitasatosporales</taxon>
        <taxon>Streptomycetaceae</taxon>
        <taxon>Actinacidiphila</taxon>
    </lineage>
</organism>
<dbReference type="Proteomes" id="UP000199341">
    <property type="component" value="Unassembled WGS sequence"/>
</dbReference>